<dbReference type="WBParaSite" id="PDA_v2.g14464.t1">
    <property type="protein sequence ID" value="PDA_v2.g14464.t1"/>
    <property type="gene ID" value="PDA_v2.g14464"/>
</dbReference>
<protein>
    <submittedName>
        <fullName evidence="2">BTB domain-containing protein</fullName>
    </submittedName>
</protein>
<dbReference type="AlphaFoldDB" id="A0A914PAA5"/>
<organism evidence="1 2">
    <name type="scientific">Panagrolaimus davidi</name>
    <dbReference type="NCBI Taxonomy" id="227884"/>
    <lineage>
        <taxon>Eukaryota</taxon>
        <taxon>Metazoa</taxon>
        <taxon>Ecdysozoa</taxon>
        <taxon>Nematoda</taxon>
        <taxon>Chromadorea</taxon>
        <taxon>Rhabditida</taxon>
        <taxon>Tylenchina</taxon>
        <taxon>Panagrolaimomorpha</taxon>
        <taxon>Panagrolaimoidea</taxon>
        <taxon>Panagrolaimidae</taxon>
        <taxon>Panagrolaimus</taxon>
    </lineage>
</organism>
<keyword evidence="1" id="KW-1185">Reference proteome</keyword>
<name>A0A914PAA5_9BILA</name>
<evidence type="ECO:0000313" key="1">
    <source>
        <dbReference type="Proteomes" id="UP000887578"/>
    </source>
</evidence>
<reference evidence="2" key="1">
    <citation type="submission" date="2022-11" db="UniProtKB">
        <authorList>
            <consortium name="WormBaseParasite"/>
        </authorList>
    </citation>
    <scope>IDENTIFICATION</scope>
</reference>
<accession>A0A914PAA5</accession>
<dbReference type="Proteomes" id="UP000887578">
    <property type="component" value="Unplaced"/>
</dbReference>
<sequence length="340" mass="40786">MFVIYRIQSYIEYKWTIPEEPIHEINFYEDRHLRSKTFYVQRPDHHSLKYVLYFGMGEKSSFNDGNKFCGCNNGHKPDPKPGMNFVMEKTGLRFEKKKKESWWYEYEANLFMTIKSAQVSSEVIAIFNREKRSFTFELCDHWLDLFYKDKCFLNYDQKLVIELKGVITGGEKYFIGEKRLPQDGLKMYQNQNVEKIHIDVQGRKIWLDYEIYDQMLHHSCHHLMISDFPYEIVEKGVLFNYHPKLIYPTTVEEMMEIGKFFDKYASVNYRDFLHSEINELTVCRFAKCAVQDGNKKLKKHCLEVLLNYFERSVAIYDLVELPLSFSAELLEAFYSRRCRK</sequence>
<proteinExistence type="predicted"/>
<evidence type="ECO:0000313" key="2">
    <source>
        <dbReference type="WBParaSite" id="PDA_v2.g14464.t1"/>
    </source>
</evidence>